<evidence type="ECO:0000256" key="1">
    <source>
        <dbReference type="SAM" id="Phobius"/>
    </source>
</evidence>
<dbReference type="AlphaFoldDB" id="A0A3M0KQV1"/>
<evidence type="ECO:0000313" key="2">
    <source>
        <dbReference type="EMBL" id="RMC13250.1"/>
    </source>
</evidence>
<accession>A0A3M0KQV1</accession>
<feature type="transmembrane region" description="Helical" evidence="1">
    <location>
        <begin position="22"/>
        <end position="39"/>
    </location>
</feature>
<gene>
    <name evidence="2" type="ORF">DUI87_10784</name>
</gene>
<sequence>MCCEAARQRNAADSFLYKPLNFLYFFLKCVDAISPLILLSHFSYRFHSSVCLMIGLEISLLLLASSLLAHTVALPPLGSEEA</sequence>
<keyword evidence="1" id="KW-1133">Transmembrane helix</keyword>
<name>A0A3M0KQV1_HIRRU</name>
<reference evidence="2 3" key="1">
    <citation type="submission" date="2018-07" db="EMBL/GenBank/DDBJ databases">
        <title>A high quality draft genome assembly of the barn swallow (H. rustica rustica).</title>
        <authorList>
            <person name="Formenti G."/>
            <person name="Chiara M."/>
            <person name="Poveda L."/>
            <person name="Francoijs K.-J."/>
            <person name="Bonisoli-Alquati A."/>
            <person name="Canova L."/>
            <person name="Gianfranceschi L."/>
            <person name="Horner D.S."/>
            <person name="Saino N."/>
        </authorList>
    </citation>
    <scope>NUCLEOTIDE SEQUENCE [LARGE SCALE GENOMIC DNA]</scope>
    <source>
        <strain evidence="2">Chelidonia</strain>
        <tissue evidence="2">Blood</tissue>
    </source>
</reference>
<proteinExistence type="predicted"/>
<keyword evidence="3" id="KW-1185">Reference proteome</keyword>
<evidence type="ECO:0000313" key="3">
    <source>
        <dbReference type="Proteomes" id="UP000269221"/>
    </source>
</evidence>
<comment type="caution">
    <text evidence="2">The sequence shown here is derived from an EMBL/GenBank/DDBJ whole genome shotgun (WGS) entry which is preliminary data.</text>
</comment>
<keyword evidence="1" id="KW-0472">Membrane</keyword>
<organism evidence="2 3">
    <name type="scientific">Hirundo rustica rustica</name>
    <dbReference type="NCBI Taxonomy" id="333673"/>
    <lineage>
        <taxon>Eukaryota</taxon>
        <taxon>Metazoa</taxon>
        <taxon>Chordata</taxon>
        <taxon>Craniata</taxon>
        <taxon>Vertebrata</taxon>
        <taxon>Euteleostomi</taxon>
        <taxon>Archelosauria</taxon>
        <taxon>Archosauria</taxon>
        <taxon>Dinosauria</taxon>
        <taxon>Saurischia</taxon>
        <taxon>Theropoda</taxon>
        <taxon>Coelurosauria</taxon>
        <taxon>Aves</taxon>
        <taxon>Neognathae</taxon>
        <taxon>Neoaves</taxon>
        <taxon>Telluraves</taxon>
        <taxon>Australaves</taxon>
        <taxon>Passeriformes</taxon>
        <taxon>Sylvioidea</taxon>
        <taxon>Hirundinidae</taxon>
        <taxon>Hirundo</taxon>
    </lineage>
</organism>
<feature type="transmembrane region" description="Helical" evidence="1">
    <location>
        <begin position="51"/>
        <end position="73"/>
    </location>
</feature>
<keyword evidence="1" id="KW-0812">Transmembrane</keyword>
<protein>
    <submittedName>
        <fullName evidence="2">Uncharacterized protein</fullName>
    </submittedName>
</protein>
<dbReference type="EMBL" id="QRBI01000106">
    <property type="protein sequence ID" value="RMC13250.1"/>
    <property type="molecule type" value="Genomic_DNA"/>
</dbReference>
<dbReference type="Proteomes" id="UP000269221">
    <property type="component" value="Unassembled WGS sequence"/>
</dbReference>